<dbReference type="EMBL" id="AVCK01000012">
    <property type="protein sequence ID" value="KFN47158.1"/>
    <property type="molecule type" value="Genomic_DNA"/>
</dbReference>
<evidence type="ECO:0000313" key="1">
    <source>
        <dbReference type="EMBL" id="KFN47158.1"/>
    </source>
</evidence>
<evidence type="ECO:0000313" key="2">
    <source>
        <dbReference type="Proteomes" id="UP000029393"/>
    </source>
</evidence>
<organism evidence="1 2">
    <name type="scientific">Arenimonas metalli CF5-1</name>
    <dbReference type="NCBI Taxonomy" id="1384056"/>
    <lineage>
        <taxon>Bacteria</taxon>
        <taxon>Pseudomonadati</taxon>
        <taxon>Pseudomonadota</taxon>
        <taxon>Gammaproteobacteria</taxon>
        <taxon>Lysobacterales</taxon>
        <taxon>Lysobacteraceae</taxon>
        <taxon>Arenimonas</taxon>
    </lineage>
</organism>
<name>A0A091B3H6_9GAMM</name>
<dbReference type="OrthoDB" id="5966659at2"/>
<dbReference type="RefSeq" id="WP_052575161.1">
    <property type="nucleotide sequence ID" value="NZ_AVCK01000012.1"/>
</dbReference>
<protein>
    <submittedName>
        <fullName evidence="1">Uncharacterized protein</fullName>
    </submittedName>
</protein>
<dbReference type="STRING" id="1384056.N787_02330"/>
<dbReference type="Proteomes" id="UP000029393">
    <property type="component" value="Unassembled WGS sequence"/>
</dbReference>
<dbReference type="AlphaFoldDB" id="A0A091B3H6"/>
<accession>A0A091B3H6</accession>
<comment type="caution">
    <text evidence="1">The sequence shown here is derived from an EMBL/GenBank/DDBJ whole genome shotgun (WGS) entry which is preliminary data.</text>
</comment>
<sequence length="147" mass="15788">MASSPASSIFRLDWRPSRVLGFALVMLGLLAGASVLASRFPPLVKFPAAILALAHSLRLARREAGRLPCVLAWAGGEGPVRVGDEVLVSPRLHQRGPIAVLVARDVHGRLQRFCWWPDTLSPGLRRQLALAASAGPLTGHPLARWPA</sequence>
<keyword evidence="2" id="KW-1185">Reference proteome</keyword>
<gene>
    <name evidence="1" type="ORF">N787_02330</name>
</gene>
<reference evidence="1 2" key="1">
    <citation type="submission" date="2013-09" db="EMBL/GenBank/DDBJ databases">
        <title>Genome sequencing of Arenimonas metalli.</title>
        <authorList>
            <person name="Chen F."/>
            <person name="Wang G."/>
        </authorList>
    </citation>
    <scope>NUCLEOTIDE SEQUENCE [LARGE SCALE GENOMIC DNA]</scope>
    <source>
        <strain evidence="1 2">CF5-1</strain>
    </source>
</reference>
<proteinExistence type="predicted"/>